<evidence type="ECO:0000313" key="3">
    <source>
        <dbReference type="Proteomes" id="UP001501523"/>
    </source>
</evidence>
<keyword evidence="1" id="KW-1133">Transmembrane helix</keyword>
<sequence>MKSAPTIAFDYRPSRRIGAAAAAVCVCAVLAPWLSGLPLPARVMLSLFALAAGSHALWRFLHPPFRRAAFRESGWLLVDTRGEEHPALLESHAHLGALLALSLRYAPRARFRVLLAPDNLDAGSRRRLVAMLARAEVVQAG</sequence>
<feature type="transmembrane region" description="Helical" evidence="1">
    <location>
        <begin position="41"/>
        <end position="61"/>
    </location>
</feature>
<accession>A0ABP3TKQ5</accession>
<evidence type="ECO:0008006" key="4">
    <source>
        <dbReference type="Google" id="ProtNLM"/>
    </source>
</evidence>
<dbReference type="Proteomes" id="UP001501523">
    <property type="component" value="Unassembled WGS sequence"/>
</dbReference>
<evidence type="ECO:0000313" key="2">
    <source>
        <dbReference type="EMBL" id="GAA0704728.1"/>
    </source>
</evidence>
<feature type="transmembrane region" description="Helical" evidence="1">
    <location>
        <begin position="17"/>
        <end position="35"/>
    </location>
</feature>
<name>A0ABP3TKQ5_9GAMM</name>
<evidence type="ECO:0000256" key="1">
    <source>
        <dbReference type="SAM" id="Phobius"/>
    </source>
</evidence>
<keyword evidence="3" id="KW-1185">Reference proteome</keyword>
<keyword evidence="1" id="KW-0812">Transmembrane</keyword>
<dbReference type="RefSeq" id="WP_343786184.1">
    <property type="nucleotide sequence ID" value="NZ_BAAAEU010000001.1"/>
</dbReference>
<comment type="caution">
    <text evidence="2">The sequence shown here is derived from an EMBL/GenBank/DDBJ whole genome shotgun (WGS) entry which is preliminary data.</text>
</comment>
<dbReference type="EMBL" id="BAAAEU010000001">
    <property type="protein sequence ID" value="GAA0704728.1"/>
    <property type="molecule type" value="Genomic_DNA"/>
</dbReference>
<proteinExistence type="predicted"/>
<organism evidence="2 3">
    <name type="scientific">Dokdonella soli</name>
    <dbReference type="NCBI Taxonomy" id="529810"/>
    <lineage>
        <taxon>Bacteria</taxon>
        <taxon>Pseudomonadati</taxon>
        <taxon>Pseudomonadota</taxon>
        <taxon>Gammaproteobacteria</taxon>
        <taxon>Lysobacterales</taxon>
        <taxon>Rhodanobacteraceae</taxon>
        <taxon>Dokdonella</taxon>
    </lineage>
</organism>
<keyword evidence="1" id="KW-0472">Membrane</keyword>
<protein>
    <recommendedName>
        <fullName evidence="4">Toxin CptA</fullName>
    </recommendedName>
</protein>
<gene>
    <name evidence="2" type="ORF">GCM10009105_01750</name>
</gene>
<reference evidence="3" key="1">
    <citation type="journal article" date="2019" name="Int. J. Syst. Evol. Microbiol.">
        <title>The Global Catalogue of Microorganisms (GCM) 10K type strain sequencing project: providing services to taxonomists for standard genome sequencing and annotation.</title>
        <authorList>
            <consortium name="The Broad Institute Genomics Platform"/>
            <consortium name="The Broad Institute Genome Sequencing Center for Infectious Disease"/>
            <person name="Wu L."/>
            <person name="Ma J."/>
        </authorList>
    </citation>
    <scope>NUCLEOTIDE SEQUENCE [LARGE SCALE GENOMIC DNA]</scope>
    <source>
        <strain evidence="3">JCM 15421</strain>
    </source>
</reference>